<comment type="subunit">
    <text evidence="8">The complex is composed of six subunits: RnfA, RnfB, RnfC, RnfD, RnfE and RnfG.</text>
</comment>
<keyword evidence="3 8" id="KW-0479">Metal-binding</keyword>
<evidence type="ECO:0000313" key="10">
    <source>
        <dbReference type="EMBL" id="PNS01124.1"/>
    </source>
</evidence>
<keyword evidence="8" id="KW-1003">Cell membrane</keyword>
<keyword evidence="7 8" id="KW-0411">Iron-sulfur</keyword>
<dbReference type="Pfam" id="PF13237">
    <property type="entry name" value="Fer4_10"/>
    <property type="match status" value="1"/>
</dbReference>
<evidence type="ECO:0000259" key="9">
    <source>
        <dbReference type="PROSITE" id="PS51379"/>
    </source>
</evidence>
<feature type="binding site" evidence="8">
    <location>
        <position position="415"/>
    </location>
    <ligand>
        <name>[4Fe-4S] cluster</name>
        <dbReference type="ChEBI" id="CHEBI:49883"/>
        <label>1</label>
    </ligand>
</feature>
<dbReference type="GO" id="GO:0009055">
    <property type="term" value="F:electron transfer activity"/>
    <property type="evidence" value="ECO:0007669"/>
    <property type="project" value="InterPro"/>
</dbReference>
<comment type="cofactor">
    <cofactor evidence="8">
        <name>[4Fe-4S] cluster</name>
        <dbReference type="ChEBI" id="CHEBI:49883"/>
    </cofactor>
    <text evidence="8">Binds 2 [4Fe-4S] clusters per subunit.</text>
</comment>
<evidence type="ECO:0000256" key="1">
    <source>
        <dbReference type="ARBA" id="ARBA00022448"/>
    </source>
</evidence>
<keyword evidence="8" id="KW-1278">Translocase</keyword>
<dbReference type="Gene3D" id="3.30.70.20">
    <property type="match status" value="1"/>
</dbReference>
<comment type="function">
    <text evidence="8">Part of a membrane-bound complex that couples electron transfer with translocation of ions across the membrane.</text>
</comment>
<accession>A0A2K1PE91</accession>
<gene>
    <name evidence="8" type="primary">rnfC</name>
    <name evidence="10" type="ORF">X928_03720</name>
</gene>
<dbReference type="GO" id="GO:0051539">
    <property type="term" value="F:4 iron, 4 sulfur cluster binding"/>
    <property type="evidence" value="ECO:0007669"/>
    <property type="project" value="UniProtKB-KW"/>
</dbReference>
<reference evidence="10 11" key="1">
    <citation type="submission" date="2013-12" db="EMBL/GenBank/DDBJ databases">
        <title>Comparative genomics of Petrotoga isolates.</title>
        <authorList>
            <person name="Nesbo C.L."/>
            <person name="Charchuk R."/>
            <person name="Chow K."/>
        </authorList>
    </citation>
    <scope>NUCLEOTIDE SEQUENCE [LARGE SCALE GENOMIC DNA]</scope>
    <source>
        <strain evidence="10 11">DSM 10691</strain>
    </source>
</reference>
<evidence type="ECO:0000256" key="2">
    <source>
        <dbReference type="ARBA" id="ARBA00022485"/>
    </source>
</evidence>
<protein>
    <recommendedName>
        <fullName evidence="8">Ion-translocating oxidoreductase complex subunit C</fullName>
        <ecNumber evidence="8">7.-.-.-</ecNumber>
    </recommendedName>
    <alternativeName>
        <fullName evidence="8">Rnf electron transport complex subunit C</fullName>
    </alternativeName>
</protein>
<evidence type="ECO:0000256" key="3">
    <source>
        <dbReference type="ARBA" id="ARBA00022723"/>
    </source>
</evidence>
<dbReference type="SUPFAM" id="SSF142019">
    <property type="entry name" value="Nqo1 FMN-binding domain-like"/>
    <property type="match status" value="1"/>
</dbReference>
<dbReference type="NCBIfam" id="NF003454">
    <property type="entry name" value="PRK05035.1"/>
    <property type="match status" value="1"/>
</dbReference>
<dbReference type="EMBL" id="AZRM01000016">
    <property type="protein sequence ID" value="PNS01124.1"/>
    <property type="molecule type" value="Genomic_DNA"/>
</dbReference>
<keyword evidence="4 8" id="KW-0677">Repeat</keyword>
<dbReference type="PROSITE" id="PS51379">
    <property type="entry name" value="4FE4S_FER_2"/>
    <property type="match status" value="2"/>
</dbReference>
<comment type="subcellular location">
    <subcellularLocation>
        <location evidence="8">Cell membrane</location>
        <topology evidence="8">Peripheral membrane protein</topology>
    </subcellularLocation>
</comment>
<keyword evidence="6 8" id="KW-0408">Iron</keyword>
<keyword evidence="5 8" id="KW-0249">Electron transport</keyword>
<dbReference type="InterPro" id="IPR026902">
    <property type="entry name" value="RnfC_N"/>
</dbReference>
<sequence>MPILTFKGGVHPPEKKHFTKDKPFEKLPLPDFVYLFTTNHLGAPAKPIVKEGDQVKTGQLVAETAGNISANIHSSVTGEVVGIESFINASTGRKNNAIVIKRTSEDIWEYIEHDENFKNFSKEEIINIVKKAGIVGLGGAMFPSHVKLSIPPGKKVDYLIINGAECEPYITVDDMMMRTYTEEIIKGIKIIEYIVNPEKIYVGIEENKPEAIKIMKNALKNENIEVAILKTKYPQGAEKQLIKAVTKREVPSGGLPIDAGTLVFNVSTTYAIYDAVINGKPLVERGITLSGGVKKPGNYWFRIGTKVSDLLNQVEIVEEEKIDRIIYGGPMMGLPLPNIDLPTFKGNNAITVLTKEEIPQKHEYPCIRCASCVKACPIGLQPYYLKKLADARKNDIAQENGIMDCIECGACSYICPSNIELVKTFKTTKKVIKAIHTHFRNRSKQRLTKGKVS</sequence>
<feature type="binding site" evidence="8">
    <location>
        <position position="366"/>
    </location>
    <ligand>
        <name>[4Fe-4S] cluster</name>
        <dbReference type="ChEBI" id="CHEBI:49883"/>
        <label>1</label>
    </ligand>
</feature>
<feature type="domain" description="4Fe-4S ferredoxin-type" evidence="9">
    <location>
        <begin position="395"/>
        <end position="424"/>
    </location>
</feature>
<dbReference type="OrthoDB" id="9767754at2"/>
<feature type="binding site" evidence="8">
    <location>
        <position position="372"/>
    </location>
    <ligand>
        <name>[4Fe-4S] cluster</name>
        <dbReference type="ChEBI" id="CHEBI:49883"/>
        <label>1</label>
    </ligand>
</feature>
<dbReference type="Pfam" id="PF10531">
    <property type="entry name" value="SLBB"/>
    <property type="match status" value="1"/>
</dbReference>
<evidence type="ECO:0000256" key="7">
    <source>
        <dbReference type="ARBA" id="ARBA00023014"/>
    </source>
</evidence>
<keyword evidence="8" id="KW-0472">Membrane</keyword>
<feature type="binding site" evidence="8">
    <location>
        <position position="376"/>
    </location>
    <ligand>
        <name>[4Fe-4S] cluster</name>
        <dbReference type="ChEBI" id="CHEBI:49883"/>
        <label>2</label>
    </ligand>
</feature>
<dbReference type="Gene3D" id="3.40.50.11540">
    <property type="entry name" value="NADH-ubiquinone oxidoreductase 51kDa subunit"/>
    <property type="match status" value="1"/>
</dbReference>
<keyword evidence="2 8" id="KW-0004">4Fe-4S</keyword>
<dbReference type="InterPro" id="IPR037225">
    <property type="entry name" value="Nuo51_FMN-bd_sf"/>
</dbReference>
<comment type="caution">
    <text evidence="10">The sequence shown here is derived from an EMBL/GenBank/DDBJ whole genome shotgun (WGS) entry which is preliminary data.</text>
</comment>
<dbReference type="Proteomes" id="UP000236199">
    <property type="component" value="Unassembled WGS sequence"/>
</dbReference>
<dbReference type="GO" id="GO:0005886">
    <property type="term" value="C:plasma membrane"/>
    <property type="evidence" value="ECO:0007669"/>
    <property type="project" value="UniProtKB-SubCell"/>
</dbReference>
<dbReference type="InterPro" id="IPR019554">
    <property type="entry name" value="Soluble_ligand-bd"/>
</dbReference>
<dbReference type="GO" id="GO:0046872">
    <property type="term" value="F:metal ion binding"/>
    <property type="evidence" value="ECO:0007669"/>
    <property type="project" value="UniProtKB-KW"/>
</dbReference>
<dbReference type="HAMAP" id="MF_00461">
    <property type="entry name" value="RsxC_RnfC"/>
    <property type="match status" value="1"/>
</dbReference>
<dbReference type="InterPro" id="IPR011538">
    <property type="entry name" value="Nuo51_FMN-bd"/>
</dbReference>
<evidence type="ECO:0000256" key="8">
    <source>
        <dbReference type="HAMAP-Rule" id="MF_00461"/>
    </source>
</evidence>
<dbReference type="Pfam" id="PF13375">
    <property type="entry name" value="RnfC_N"/>
    <property type="match status" value="1"/>
</dbReference>
<name>A0A2K1PE91_9BACT</name>
<dbReference type="NCBIfam" id="TIGR01945">
    <property type="entry name" value="rnfC"/>
    <property type="match status" value="1"/>
</dbReference>
<dbReference type="PROSITE" id="PS00198">
    <property type="entry name" value="4FE4S_FER_1"/>
    <property type="match status" value="1"/>
</dbReference>
<evidence type="ECO:0000256" key="6">
    <source>
        <dbReference type="ARBA" id="ARBA00023004"/>
    </source>
</evidence>
<evidence type="ECO:0000313" key="11">
    <source>
        <dbReference type="Proteomes" id="UP000236199"/>
    </source>
</evidence>
<comment type="similarity">
    <text evidence="8">Belongs to the 4Fe4S bacterial-type ferredoxin family. RnfC subfamily.</text>
</comment>
<feature type="binding site" evidence="8">
    <location>
        <position position="405"/>
    </location>
    <ligand>
        <name>[4Fe-4S] cluster</name>
        <dbReference type="ChEBI" id="CHEBI:49883"/>
        <label>2</label>
    </ligand>
</feature>
<dbReference type="InterPro" id="IPR017900">
    <property type="entry name" value="4Fe4S_Fe_S_CS"/>
</dbReference>
<dbReference type="GO" id="GO:0022900">
    <property type="term" value="P:electron transport chain"/>
    <property type="evidence" value="ECO:0007669"/>
    <property type="project" value="UniProtKB-UniRule"/>
</dbReference>
<dbReference type="SUPFAM" id="SSF46548">
    <property type="entry name" value="alpha-helical ferredoxin"/>
    <property type="match status" value="1"/>
</dbReference>
<dbReference type="PANTHER" id="PTHR43034:SF2">
    <property type="entry name" value="ION-TRANSLOCATING OXIDOREDUCTASE COMPLEX SUBUNIT C"/>
    <property type="match status" value="1"/>
</dbReference>
<proteinExistence type="inferred from homology"/>
<feature type="domain" description="4Fe-4S ferredoxin-type" evidence="9">
    <location>
        <begin position="357"/>
        <end position="386"/>
    </location>
</feature>
<feature type="binding site" evidence="8">
    <location>
        <position position="369"/>
    </location>
    <ligand>
        <name>[4Fe-4S] cluster</name>
        <dbReference type="ChEBI" id="CHEBI:49883"/>
        <label>1</label>
    </ligand>
</feature>
<organism evidence="10 11">
    <name type="scientific">Petrotoga miotherma DSM 10691</name>
    <dbReference type="NCBI Taxonomy" id="1434326"/>
    <lineage>
        <taxon>Bacteria</taxon>
        <taxon>Thermotogati</taxon>
        <taxon>Thermotogota</taxon>
        <taxon>Thermotogae</taxon>
        <taxon>Petrotogales</taxon>
        <taxon>Petrotogaceae</taxon>
        <taxon>Petrotoga</taxon>
    </lineage>
</organism>
<dbReference type="Pfam" id="PF01512">
    <property type="entry name" value="Complex1_51K"/>
    <property type="match status" value="1"/>
</dbReference>
<keyword evidence="11" id="KW-1185">Reference proteome</keyword>
<evidence type="ECO:0000256" key="4">
    <source>
        <dbReference type="ARBA" id="ARBA00022737"/>
    </source>
</evidence>
<dbReference type="InterPro" id="IPR017896">
    <property type="entry name" value="4Fe4S_Fe-S-bd"/>
</dbReference>
<dbReference type="PANTHER" id="PTHR43034">
    <property type="entry name" value="ION-TRANSLOCATING OXIDOREDUCTASE COMPLEX SUBUNIT C"/>
    <property type="match status" value="1"/>
</dbReference>
<dbReference type="InterPro" id="IPR010208">
    <property type="entry name" value="Ion_transpt_RnfC/RsxC"/>
</dbReference>
<keyword evidence="1 8" id="KW-0813">Transport</keyword>
<evidence type="ECO:0000256" key="5">
    <source>
        <dbReference type="ARBA" id="ARBA00022982"/>
    </source>
</evidence>
<feature type="binding site" evidence="8">
    <location>
        <position position="408"/>
    </location>
    <ligand>
        <name>[4Fe-4S] cluster</name>
        <dbReference type="ChEBI" id="CHEBI:49883"/>
        <label>2</label>
    </ligand>
</feature>
<dbReference type="RefSeq" id="WP_103078530.1">
    <property type="nucleotide sequence ID" value="NZ_AZRM01000016.1"/>
</dbReference>
<feature type="binding site" evidence="8">
    <location>
        <position position="411"/>
    </location>
    <ligand>
        <name>[4Fe-4S] cluster</name>
        <dbReference type="ChEBI" id="CHEBI:49883"/>
        <label>2</label>
    </ligand>
</feature>
<dbReference type="AlphaFoldDB" id="A0A2K1PE91"/>
<dbReference type="EC" id="7.-.-.-" evidence="8"/>